<evidence type="ECO:0000313" key="1">
    <source>
        <dbReference type="EMBL" id="CAJ0918361.1"/>
    </source>
</evidence>
<sequence>MYFKSSNLMFTSELRAIKRIHAGILSEIMGCLTGREGSRNHGLAKSFRKRAEKKAEIADRQCGILVSKEKWNSSTYVPVRSRPVWSSDDNTLAARNTTYPFEKIQTFAQLLENILQLE</sequence>
<accession>A0ABN9KPD8</accession>
<protein>
    <submittedName>
        <fullName evidence="1">Uncharacterized protein</fullName>
    </submittedName>
</protein>
<reference evidence="1" key="1">
    <citation type="submission" date="2023-07" db="EMBL/GenBank/DDBJ databases">
        <authorList>
            <person name="Stuckert A."/>
        </authorList>
    </citation>
    <scope>NUCLEOTIDE SEQUENCE</scope>
</reference>
<name>A0ABN9KPD8_9NEOB</name>
<evidence type="ECO:0000313" key="2">
    <source>
        <dbReference type="Proteomes" id="UP001176940"/>
    </source>
</evidence>
<comment type="caution">
    <text evidence="1">The sequence shown here is derived from an EMBL/GenBank/DDBJ whole genome shotgun (WGS) entry which is preliminary data.</text>
</comment>
<proteinExistence type="predicted"/>
<organism evidence="1 2">
    <name type="scientific">Ranitomeya imitator</name>
    <name type="common">mimic poison frog</name>
    <dbReference type="NCBI Taxonomy" id="111125"/>
    <lineage>
        <taxon>Eukaryota</taxon>
        <taxon>Metazoa</taxon>
        <taxon>Chordata</taxon>
        <taxon>Craniata</taxon>
        <taxon>Vertebrata</taxon>
        <taxon>Euteleostomi</taxon>
        <taxon>Amphibia</taxon>
        <taxon>Batrachia</taxon>
        <taxon>Anura</taxon>
        <taxon>Neobatrachia</taxon>
        <taxon>Hyloidea</taxon>
        <taxon>Dendrobatidae</taxon>
        <taxon>Dendrobatinae</taxon>
        <taxon>Ranitomeya</taxon>
    </lineage>
</organism>
<dbReference type="Proteomes" id="UP001176940">
    <property type="component" value="Unassembled WGS sequence"/>
</dbReference>
<gene>
    <name evidence="1" type="ORF">RIMI_LOCUS760063</name>
</gene>
<keyword evidence="2" id="KW-1185">Reference proteome</keyword>
<feature type="non-terminal residue" evidence="1">
    <location>
        <position position="118"/>
    </location>
</feature>
<dbReference type="EMBL" id="CAUEEQ010000948">
    <property type="protein sequence ID" value="CAJ0918361.1"/>
    <property type="molecule type" value="Genomic_DNA"/>
</dbReference>